<dbReference type="InterPro" id="IPR026870">
    <property type="entry name" value="Zinc_ribbon_dom"/>
</dbReference>
<proteinExistence type="predicted"/>
<evidence type="ECO:0000313" key="3">
    <source>
        <dbReference type="EMBL" id="EEC57204.1"/>
    </source>
</evidence>
<keyword evidence="4" id="KW-1185">Reference proteome</keyword>
<reference evidence="3 4" key="2">
    <citation type="submission" date="2008-11" db="EMBL/GenBank/DDBJ databases">
        <authorList>
            <person name="Fulton L."/>
            <person name="Clifton S."/>
            <person name="Fulton B."/>
            <person name="Xu J."/>
            <person name="Minx P."/>
            <person name="Pepin K.H."/>
            <person name="Johnson M."/>
            <person name="Bhonagiri V."/>
            <person name="Nash W.E."/>
            <person name="Mardis E.R."/>
            <person name="Wilson R.K."/>
        </authorList>
    </citation>
    <scope>NUCLEOTIDE SEQUENCE [LARGE SCALE GENOMIC DNA]</scope>
    <source>
        <strain evidence="3 4">ATCC 43243</strain>
    </source>
</reference>
<dbReference type="eggNOG" id="ENOG50317CQ">
    <property type="taxonomic scope" value="Bacteria"/>
</dbReference>
<feature type="transmembrane region" description="Helical" evidence="1">
    <location>
        <begin position="178"/>
        <end position="206"/>
    </location>
</feature>
<dbReference type="EMBL" id="ABVQ01000036">
    <property type="protein sequence ID" value="EEC57204.1"/>
    <property type="molecule type" value="Genomic_DNA"/>
</dbReference>
<dbReference type="Proteomes" id="UP000003136">
    <property type="component" value="Unassembled WGS sequence"/>
</dbReference>
<accession>B7ARK8</accession>
<feature type="transmembrane region" description="Helical" evidence="1">
    <location>
        <begin position="144"/>
        <end position="166"/>
    </location>
</feature>
<sequence length="211" mass="23598">MEGRFMKKCITCGQEIKDDALFCPYCGTRNQGDEQGAAIEQDTVQDTSVNDNQAENSSDDTVTTDEAAQNIANDPFAYNRMNLGQAQQVPPMQQYQPQQQVPPMQQYRPQQQVPPMQQMYQPQYGTANTAWQDTNDQPLSVGGWIATMIVLMIPVVNFIMLLVWAFGSGNKSRKNYCLASLIIAVVMIALIMVFYIAFGLSAASAFNTMYY</sequence>
<keyword evidence="1" id="KW-0472">Membrane</keyword>
<gene>
    <name evidence="3" type="ORF">BACPEC_01712</name>
</gene>
<dbReference type="AlphaFoldDB" id="B7ARK8"/>
<keyword evidence="1" id="KW-1133">Transmembrane helix</keyword>
<keyword evidence="1" id="KW-0812">Transmembrane</keyword>
<name>B7ARK8_9FIRM</name>
<protein>
    <recommendedName>
        <fullName evidence="2">Zinc-ribbon domain-containing protein</fullName>
    </recommendedName>
</protein>
<evidence type="ECO:0000256" key="1">
    <source>
        <dbReference type="SAM" id="Phobius"/>
    </source>
</evidence>
<dbReference type="STRING" id="483218.BACPEC_01712"/>
<organism evidence="3 4">
    <name type="scientific">[Bacteroides] pectinophilus ATCC 43243</name>
    <dbReference type="NCBI Taxonomy" id="483218"/>
    <lineage>
        <taxon>Bacteria</taxon>
        <taxon>Bacillati</taxon>
        <taxon>Bacillota</taxon>
        <taxon>Clostridia</taxon>
        <taxon>Eubacteriales</taxon>
    </lineage>
</organism>
<evidence type="ECO:0000313" key="4">
    <source>
        <dbReference type="Proteomes" id="UP000003136"/>
    </source>
</evidence>
<reference evidence="3 4" key="1">
    <citation type="submission" date="2008-11" db="EMBL/GenBank/DDBJ databases">
        <title>Draft genome sequence of Bacteroides pectinophilus (ATCC 43243).</title>
        <authorList>
            <person name="Sudarsanam P."/>
            <person name="Ley R."/>
            <person name="Guruge J."/>
            <person name="Turnbaugh P.J."/>
            <person name="Mahowald M."/>
            <person name="Liep D."/>
            <person name="Gordon J."/>
        </authorList>
    </citation>
    <scope>NUCLEOTIDE SEQUENCE [LARGE SCALE GENOMIC DNA]</scope>
    <source>
        <strain evidence="3 4">ATCC 43243</strain>
    </source>
</reference>
<dbReference type="Pfam" id="PF13240">
    <property type="entry name" value="Zn_Ribbon_1"/>
    <property type="match status" value="1"/>
</dbReference>
<dbReference type="HOGENOM" id="CLU_1169981_0_0_9"/>
<evidence type="ECO:0000259" key="2">
    <source>
        <dbReference type="Pfam" id="PF13240"/>
    </source>
</evidence>
<feature type="domain" description="Zinc-ribbon" evidence="2">
    <location>
        <begin position="8"/>
        <end position="28"/>
    </location>
</feature>
<comment type="caution">
    <text evidence="3">The sequence shown here is derived from an EMBL/GenBank/DDBJ whole genome shotgun (WGS) entry which is preliminary data.</text>
</comment>